<dbReference type="PRINTS" id="PR00421">
    <property type="entry name" value="THIOREDOXIN"/>
</dbReference>
<dbReference type="GO" id="GO:0045454">
    <property type="term" value="P:cell redox homeostasis"/>
    <property type="evidence" value="ECO:0007669"/>
    <property type="project" value="TreeGrafter"/>
</dbReference>
<gene>
    <name evidence="8" type="primary">LOC116295391</name>
</gene>
<protein>
    <submittedName>
        <fullName evidence="8">Thioredoxin, mitochondrial-like</fullName>
    </submittedName>
</protein>
<dbReference type="Proteomes" id="UP000515163">
    <property type="component" value="Unplaced"/>
</dbReference>
<evidence type="ECO:0000259" key="6">
    <source>
        <dbReference type="PROSITE" id="PS51352"/>
    </source>
</evidence>
<dbReference type="RefSeq" id="XP_031559048.1">
    <property type="nucleotide sequence ID" value="XM_031703188.1"/>
</dbReference>
<dbReference type="InParanoid" id="A0A6P8HUS7"/>
<evidence type="ECO:0000256" key="1">
    <source>
        <dbReference type="ARBA" id="ARBA00008987"/>
    </source>
</evidence>
<reference evidence="8" key="1">
    <citation type="submission" date="2025-08" db="UniProtKB">
        <authorList>
            <consortium name="RefSeq"/>
        </authorList>
    </citation>
    <scope>IDENTIFICATION</scope>
</reference>
<dbReference type="SUPFAM" id="SSF52833">
    <property type="entry name" value="Thioredoxin-like"/>
    <property type="match status" value="1"/>
</dbReference>
<keyword evidence="7" id="KW-1185">Reference proteome</keyword>
<organism evidence="7 8">
    <name type="scientific">Actinia tenebrosa</name>
    <name type="common">Australian red waratah sea anemone</name>
    <dbReference type="NCBI Taxonomy" id="6105"/>
    <lineage>
        <taxon>Eukaryota</taxon>
        <taxon>Metazoa</taxon>
        <taxon>Cnidaria</taxon>
        <taxon>Anthozoa</taxon>
        <taxon>Hexacorallia</taxon>
        <taxon>Actiniaria</taxon>
        <taxon>Actiniidae</taxon>
        <taxon>Actinia</taxon>
    </lineage>
</organism>
<name>A0A6P8HUS7_ACTTE</name>
<dbReference type="FunFam" id="3.40.30.10:FF:000001">
    <property type="entry name" value="Thioredoxin"/>
    <property type="match status" value="1"/>
</dbReference>
<dbReference type="Gene3D" id="3.40.30.10">
    <property type="entry name" value="Glutaredoxin"/>
    <property type="match status" value="1"/>
</dbReference>
<evidence type="ECO:0000256" key="5">
    <source>
        <dbReference type="ARBA" id="ARBA00023284"/>
    </source>
</evidence>
<dbReference type="GO" id="GO:0015035">
    <property type="term" value="F:protein-disulfide reductase activity"/>
    <property type="evidence" value="ECO:0007669"/>
    <property type="project" value="InterPro"/>
</dbReference>
<dbReference type="KEGG" id="aten:116295391"/>
<keyword evidence="3" id="KW-0249">Electron transport</keyword>
<dbReference type="OrthoDB" id="19690at2759"/>
<dbReference type="Pfam" id="PF00085">
    <property type="entry name" value="Thioredoxin"/>
    <property type="match status" value="1"/>
</dbReference>
<dbReference type="InterPro" id="IPR013766">
    <property type="entry name" value="Thioredoxin_domain"/>
</dbReference>
<evidence type="ECO:0000313" key="7">
    <source>
        <dbReference type="Proteomes" id="UP000515163"/>
    </source>
</evidence>
<evidence type="ECO:0000313" key="8">
    <source>
        <dbReference type="RefSeq" id="XP_031559048.1"/>
    </source>
</evidence>
<proteinExistence type="inferred from homology"/>
<keyword evidence="5" id="KW-0676">Redox-active center</keyword>
<sequence>MAHRLASHHRAFFSPKYFSGTSAHITTSSVFRKTFDIKSEDDFQSRVLQSKTPVIVDFHADWCSPCKALAPKLEAAVANQEGKVELAKVDVDEQGELAFQYGVNAVPTVLGIKNGQIVGQFQGLVDTPKIVELVEKLTK</sequence>
<keyword evidence="4" id="KW-1015">Disulfide bond</keyword>
<evidence type="ECO:0000256" key="4">
    <source>
        <dbReference type="ARBA" id="ARBA00023157"/>
    </source>
</evidence>
<dbReference type="InterPro" id="IPR005746">
    <property type="entry name" value="Thioredoxin"/>
</dbReference>
<dbReference type="PANTHER" id="PTHR43601:SF3">
    <property type="entry name" value="THIOREDOXIN, MITOCHONDRIAL"/>
    <property type="match status" value="1"/>
</dbReference>
<dbReference type="GO" id="GO:0005739">
    <property type="term" value="C:mitochondrion"/>
    <property type="evidence" value="ECO:0007669"/>
    <property type="project" value="TreeGrafter"/>
</dbReference>
<evidence type="ECO:0000256" key="3">
    <source>
        <dbReference type="ARBA" id="ARBA00022982"/>
    </source>
</evidence>
<dbReference type="InterPro" id="IPR036249">
    <property type="entry name" value="Thioredoxin-like_sf"/>
</dbReference>
<feature type="domain" description="Thioredoxin" evidence="6">
    <location>
        <begin position="3"/>
        <end position="139"/>
    </location>
</feature>
<dbReference type="CDD" id="cd02947">
    <property type="entry name" value="TRX_family"/>
    <property type="match status" value="1"/>
</dbReference>
<dbReference type="GeneID" id="116295391"/>
<comment type="similarity">
    <text evidence="1">Belongs to the thioredoxin family.</text>
</comment>
<keyword evidence="2" id="KW-0813">Transport</keyword>
<evidence type="ECO:0000256" key="2">
    <source>
        <dbReference type="ARBA" id="ARBA00022448"/>
    </source>
</evidence>
<dbReference type="FunCoup" id="A0A6P8HUS7">
    <property type="interactions" value="1107"/>
</dbReference>
<accession>A0A6P8HUS7</accession>
<dbReference type="PANTHER" id="PTHR43601">
    <property type="entry name" value="THIOREDOXIN, MITOCHONDRIAL"/>
    <property type="match status" value="1"/>
</dbReference>
<dbReference type="NCBIfam" id="TIGR01068">
    <property type="entry name" value="thioredoxin"/>
    <property type="match status" value="1"/>
</dbReference>
<dbReference type="PROSITE" id="PS51352">
    <property type="entry name" value="THIOREDOXIN_2"/>
    <property type="match status" value="1"/>
</dbReference>
<dbReference type="AlphaFoldDB" id="A0A6P8HUS7"/>